<reference evidence="1" key="2">
    <citation type="journal article" date="2015" name="Fish Shellfish Immunol.">
        <title>Early steps in the European eel (Anguilla anguilla)-Vibrio vulnificus interaction in the gills: Role of the RtxA13 toxin.</title>
        <authorList>
            <person name="Callol A."/>
            <person name="Pajuelo D."/>
            <person name="Ebbesson L."/>
            <person name="Teles M."/>
            <person name="MacKenzie S."/>
            <person name="Amaro C."/>
        </authorList>
    </citation>
    <scope>NUCLEOTIDE SEQUENCE</scope>
</reference>
<name>A0A0E9U9Y8_ANGAN</name>
<dbReference type="EMBL" id="GBXM01045916">
    <property type="protein sequence ID" value="JAH62661.1"/>
    <property type="molecule type" value="Transcribed_RNA"/>
</dbReference>
<organism evidence="1">
    <name type="scientific">Anguilla anguilla</name>
    <name type="common">European freshwater eel</name>
    <name type="synonym">Muraena anguilla</name>
    <dbReference type="NCBI Taxonomy" id="7936"/>
    <lineage>
        <taxon>Eukaryota</taxon>
        <taxon>Metazoa</taxon>
        <taxon>Chordata</taxon>
        <taxon>Craniata</taxon>
        <taxon>Vertebrata</taxon>
        <taxon>Euteleostomi</taxon>
        <taxon>Actinopterygii</taxon>
        <taxon>Neopterygii</taxon>
        <taxon>Teleostei</taxon>
        <taxon>Anguilliformes</taxon>
        <taxon>Anguillidae</taxon>
        <taxon>Anguilla</taxon>
    </lineage>
</organism>
<sequence>MLRLPQHLKVLDILCSILWMRRTVEHCQAGRAVAPRYHRENRGESASVRCSPEFHSS</sequence>
<proteinExistence type="predicted"/>
<accession>A0A0E9U9Y8</accession>
<protein>
    <submittedName>
        <fullName evidence="1">Uncharacterized protein</fullName>
    </submittedName>
</protein>
<dbReference type="AlphaFoldDB" id="A0A0E9U9Y8"/>
<reference evidence="1" key="1">
    <citation type="submission" date="2014-11" db="EMBL/GenBank/DDBJ databases">
        <authorList>
            <person name="Amaro Gonzalez C."/>
        </authorList>
    </citation>
    <scope>NUCLEOTIDE SEQUENCE</scope>
</reference>
<evidence type="ECO:0000313" key="1">
    <source>
        <dbReference type="EMBL" id="JAH62661.1"/>
    </source>
</evidence>